<organism evidence="3 4">
    <name type="scientific">Adhaeretor mobilis</name>
    <dbReference type="NCBI Taxonomy" id="1930276"/>
    <lineage>
        <taxon>Bacteria</taxon>
        <taxon>Pseudomonadati</taxon>
        <taxon>Planctomycetota</taxon>
        <taxon>Planctomycetia</taxon>
        <taxon>Pirellulales</taxon>
        <taxon>Lacipirellulaceae</taxon>
        <taxon>Adhaeretor</taxon>
    </lineage>
</organism>
<dbReference type="Gene3D" id="3.40.50.410">
    <property type="entry name" value="von Willebrand factor, type A domain"/>
    <property type="match status" value="1"/>
</dbReference>
<evidence type="ECO:0000313" key="4">
    <source>
        <dbReference type="Proteomes" id="UP000319852"/>
    </source>
</evidence>
<name>A0A517MYD5_9BACT</name>
<dbReference type="InterPro" id="IPR018247">
    <property type="entry name" value="EF_Hand_1_Ca_BS"/>
</dbReference>
<dbReference type="KEGG" id="amob:HG15A2_32260"/>
<evidence type="ECO:0000313" key="3">
    <source>
        <dbReference type="EMBL" id="QDS99895.1"/>
    </source>
</evidence>
<dbReference type="PROSITE" id="PS50234">
    <property type="entry name" value="VWFA"/>
    <property type="match status" value="1"/>
</dbReference>
<dbReference type="Gene3D" id="6.20.50.90">
    <property type="match status" value="1"/>
</dbReference>
<dbReference type="InterPro" id="IPR044016">
    <property type="entry name" value="Big_13"/>
</dbReference>
<dbReference type="InterPro" id="IPR002035">
    <property type="entry name" value="VWF_A"/>
</dbReference>
<dbReference type="CDD" id="cd00198">
    <property type="entry name" value="vWFA"/>
    <property type="match status" value="1"/>
</dbReference>
<sequence>MSFLRRDWFGRNVSGNGASQLAKGVRRKASRSTSQPNATRLGVEQLEDRRMLAILVGGGAGGGGDDLEALNDQAPPAGQNVGFEPTVAIENFRLNDGVGDTQDVFIYRASSTGKLLVSSVTDGFAGFTLDVQDSAGNSLLGGAITQGQDRTLPVIESQIYYVVATDTTVDAAGGVYTIDLSNSLAPTPANVSLSPASDTGASNSDGITGDNTPTFFIQDDIASFLPALPAGTNLGAIDSNGANGYDVELVATNLTTGAQTVVNATRLGTSATWTVTTPVLPDAQYLISARTRVDDATSAGAGGANTGFSQLSVPIFVTIDAVADPVTGTIVLTPTSDTGMLSTDGVTKINEPSFVGVGPENSTVRLFAQPLTPAGAVVGSPVLVATGTVGSDNTDNVAGDGQGAYALTSDPLTDGRYSFFVQFETDAGLLSPQIALPTDLFIDTVEPNTPFLDLTSDTGRSDADEITQSSLPTFVMRSNATLAGGAANPFANDVKFRLYARPDGNIGAPETLVYDSFTDATLGGGFTTLASLTRTVSLTINDPAGAPFPDGVHNFTLEIEDRAGNISHDFLLPVTIDTTAPTVNFGQPATDGDGLFDGSDTGVNGTPATFADRITSDTTPTVWGIAEANSVVMLFHDTTGNGFTADDTFLGQTVSNPLDGNLAFPAGYWQISSALNLKQLNGGDGAIPLLAIAQDVAGNVLPPTTNIDALTILLDTQGPQIDAVTVVGATGYDLFDPKPSVNGPTPLINALQIDIVDLPARVVAAIAGDPNFEYAAFENNAFTPGNFQLVGDHVGIIPIESITPSLLGNVNGQPATGSIVLAFAQPLPDDRFTLTILDNISDAAGNALDGESNASEPLEDPTFPTGDGIPGGNFVARFTVDSRPEIGSFVAQNIDLDINGNFVWDPTNAQIGNDATNVDLTFNMNVADPATGAIAPGGYSVHDLVFAGLFGGGGGVLINDNAVFVIDISGSTTSNFGGDPVGDVNGDGSANEIIDAEIAAFKVLNQQLIDRGLGNTAKVSLVAFESAGSIIDVDPVTAGVQTVTTPLADLDSNGMRDIEEALMSLDSTGGTDFESAYQTVLSALTMGGYAAGSADVIFLSDGQAGGGFEDEVTQIRDTLGHNVRAFGVGTGSSLAQLTLMDPAAEQFTNTNELLAAFGGGGGGGVGGDFRGFDQLAVFGWSTELGGKRWLIDTNSDGVINTGEGDILTMQPLVAGFDIAGALPIAGNFDGNADNGDEIGLYFAGQWALDTNRDFVIGAGDLFLSGNLLGHPVVGDFDGNGDDDLAVFNNNVLTFDMNVAGFDGNADQSFNWGFPGVLDRPVAADMDQDGIDDIGLWVPRNSAQANRPIAEWYFLVSAGATPVPGTVAALNHPFEIPPFGNDIYAEFGDELALPIVGNFDPPVAASTDNNGGLNTQGNDESADINDDGTTDGFDFLILQQNNGDGGPSGGSVAMWQDEYGQGVAATASVNDSDFNADGTVNGDDLGMWQSDFGQSLGSESFLAWQQDFVSTPTVAAATAPSSALNLNSGLNLAGVTGLGQPGTLTAAVLESAFEGIAIDLTPVEVEGVWDEAPQSPRDEAFADETLLKQDKDATEESEAELAEQLVVTYLV</sequence>
<protein>
    <recommendedName>
        <fullName evidence="2">VWFA domain-containing protein</fullName>
    </recommendedName>
</protein>
<accession>A0A517MYD5</accession>
<dbReference type="Proteomes" id="UP000319852">
    <property type="component" value="Chromosome"/>
</dbReference>
<evidence type="ECO:0000256" key="1">
    <source>
        <dbReference type="SAM" id="MobiDB-lite"/>
    </source>
</evidence>
<evidence type="ECO:0000259" key="2">
    <source>
        <dbReference type="PROSITE" id="PS50234"/>
    </source>
</evidence>
<feature type="domain" description="VWFA" evidence="2">
    <location>
        <begin position="961"/>
        <end position="1140"/>
    </location>
</feature>
<reference evidence="3 4" key="1">
    <citation type="submission" date="2019-02" db="EMBL/GenBank/DDBJ databases">
        <title>Deep-cultivation of Planctomycetes and their phenomic and genomic characterization uncovers novel biology.</title>
        <authorList>
            <person name="Wiegand S."/>
            <person name="Jogler M."/>
            <person name="Boedeker C."/>
            <person name="Pinto D."/>
            <person name="Vollmers J."/>
            <person name="Rivas-Marin E."/>
            <person name="Kohn T."/>
            <person name="Peeters S.H."/>
            <person name="Heuer A."/>
            <person name="Rast P."/>
            <person name="Oberbeckmann S."/>
            <person name="Bunk B."/>
            <person name="Jeske O."/>
            <person name="Meyerdierks A."/>
            <person name="Storesund J.E."/>
            <person name="Kallscheuer N."/>
            <person name="Luecker S."/>
            <person name="Lage O.M."/>
            <person name="Pohl T."/>
            <person name="Merkel B.J."/>
            <person name="Hornburger P."/>
            <person name="Mueller R.-W."/>
            <person name="Bruemmer F."/>
            <person name="Labrenz M."/>
            <person name="Spormann A.M."/>
            <person name="Op den Camp H."/>
            <person name="Overmann J."/>
            <person name="Amann R."/>
            <person name="Jetten M.S.M."/>
            <person name="Mascher T."/>
            <person name="Medema M.H."/>
            <person name="Devos D.P."/>
            <person name="Kaster A.-K."/>
            <person name="Ovreas L."/>
            <person name="Rohde M."/>
            <person name="Galperin M.Y."/>
            <person name="Jogler C."/>
        </authorList>
    </citation>
    <scope>NUCLEOTIDE SEQUENCE [LARGE SCALE GENOMIC DNA]</scope>
    <source>
        <strain evidence="3 4">HG15A2</strain>
    </source>
</reference>
<dbReference type="RefSeq" id="WP_145061047.1">
    <property type="nucleotide sequence ID" value="NZ_CP036263.1"/>
</dbReference>
<dbReference type="Gene3D" id="2.60.40.10">
    <property type="entry name" value="Immunoglobulins"/>
    <property type="match status" value="2"/>
</dbReference>
<dbReference type="EMBL" id="CP036263">
    <property type="protein sequence ID" value="QDS99895.1"/>
    <property type="molecule type" value="Genomic_DNA"/>
</dbReference>
<feature type="region of interest" description="Disordered" evidence="1">
    <location>
        <begin position="1403"/>
        <end position="1422"/>
    </location>
</feature>
<dbReference type="InterPro" id="IPR013783">
    <property type="entry name" value="Ig-like_fold"/>
</dbReference>
<dbReference type="PROSITE" id="PS00018">
    <property type="entry name" value="EF_HAND_1"/>
    <property type="match status" value="1"/>
</dbReference>
<dbReference type="SUPFAM" id="SSF53300">
    <property type="entry name" value="vWA-like"/>
    <property type="match status" value="1"/>
</dbReference>
<proteinExistence type="predicted"/>
<dbReference type="Pfam" id="PF19077">
    <property type="entry name" value="Big_13"/>
    <property type="match status" value="1"/>
</dbReference>
<feature type="compositionally biased region" description="Polar residues" evidence="1">
    <location>
        <begin position="1405"/>
        <end position="1418"/>
    </location>
</feature>
<keyword evidence="4" id="KW-1185">Reference proteome</keyword>
<dbReference type="OrthoDB" id="222299at2"/>
<gene>
    <name evidence="3" type="ORF">HG15A2_32260</name>
</gene>
<dbReference type="InterPro" id="IPR036465">
    <property type="entry name" value="vWFA_dom_sf"/>
</dbReference>